<feature type="transmembrane region" description="Helical" evidence="1">
    <location>
        <begin position="144"/>
        <end position="166"/>
    </location>
</feature>
<keyword evidence="1" id="KW-1133">Transmembrane helix</keyword>
<dbReference type="Proteomes" id="UP000239724">
    <property type="component" value="Unassembled WGS sequence"/>
</dbReference>
<keyword evidence="1" id="KW-0812">Transmembrane</keyword>
<feature type="transmembrane region" description="Helical" evidence="1">
    <location>
        <begin position="206"/>
        <end position="227"/>
    </location>
</feature>
<dbReference type="AlphaFoldDB" id="A0A2S6N1I7"/>
<feature type="transmembrane region" description="Helical" evidence="1">
    <location>
        <begin position="88"/>
        <end position="109"/>
    </location>
</feature>
<organism evidence="2 3">
    <name type="scientific">Rhodopila globiformis</name>
    <name type="common">Rhodopseudomonas globiformis</name>
    <dbReference type="NCBI Taxonomy" id="1071"/>
    <lineage>
        <taxon>Bacteria</taxon>
        <taxon>Pseudomonadati</taxon>
        <taxon>Pseudomonadota</taxon>
        <taxon>Alphaproteobacteria</taxon>
        <taxon>Acetobacterales</taxon>
        <taxon>Acetobacteraceae</taxon>
        <taxon>Rhodopila</taxon>
    </lineage>
</organism>
<protein>
    <submittedName>
        <fullName evidence="2">Transporter</fullName>
    </submittedName>
</protein>
<feature type="transmembrane region" description="Helical" evidence="1">
    <location>
        <begin position="58"/>
        <end position="76"/>
    </location>
</feature>
<dbReference type="OrthoDB" id="6548917at2"/>
<comment type="caution">
    <text evidence="2">The sequence shown here is derived from an EMBL/GenBank/DDBJ whole genome shotgun (WGS) entry which is preliminary data.</text>
</comment>
<evidence type="ECO:0000313" key="2">
    <source>
        <dbReference type="EMBL" id="PPQ28487.1"/>
    </source>
</evidence>
<evidence type="ECO:0000313" key="3">
    <source>
        <dbReference type="Proteomes" id="UP000239724"/>
    </source>
</evidence>
<reference evidence="2 3" key="1">
    <citation type="journal article" date="2018" name="Arch. Microbiol.">
        <title>New insights into the metabolic potential of the phototrophic purple bacterium Rhodopila globiformis DSM 161(T) from its draft genome sequence and evidence for a vanadium-dependent nitrogenase.</title>
        <authorList>
            <person name="Imhoff J.F."/>
            <person name="Rahn T."/>
            <person name="Kunzel S."/>
            <person name="Neulinger S.C."/>
        </authorList>
    </citation>
    <scope>NUCLEOTIDE SEQUENCE [LARGE SCALE GENOMIC DNA]</scope>
    <source>
        <strain evidence="2 3">DSM 161</strain>
    </source>
</reference>
<feature type="transmembrane region" description="Helical" evidence="1">
    <location>
        <begin position="27"/>
        <end position="46"/>
    </location>
</feature>
<name>A0A2S6N1I7_RHOGL</name>
<dbReference type="EMBL" id="NHRY01000242">
    <property type="protein sequence ID" value="PPQ28487.1"/>
    <property type="molecule type" value="Genomic_DNA"/>
</dbReference>
<dbReference type="RefSeq" id="WP_104521377.1">
    <property type="nucleotide sequence ID" value="NZ_NHRY01000242.1"/>
</dbReference>
<proteinExistence type="predicted"/>
<sequence length="228" mass="23887">MMWLYSLIPVAVAAAGAIWTTLRPPSPKVIGAIQHFAAGVVFYAAAGEILPDAVRQGTVWPVILGGGISIVAMLLLRHVTEGSEQRPIGLVAAAGVDALIDGLVLGLGFNAGRQQGMLLAIALAIEFLFLGLSITGALGKQTSWWIVIGSAIGVSLCVPLGALIALPVARLPRVWQTVAFAFGLIALLYLVTEELLTEAHERPETAWGTAAFFVGFLALTVMSEMMAS</sequence>
<keyword evidence="1" id="KW-0472">Membrane</keyword>
<gene>
    <name evidence="2" type="ORF">CCS01_24125</name>
</gene>
<keyword evidence="3" id="KW-1185">Reference proteome</keyword>
<feature type="transmembrane region" description="Helical" evidence="1">
    <location>
        <begin position="116"/>
        <end position="138"/>
    </location>
</feature>
<feature type="transmembrane region" description="Helical" evidence="1">
    <location>
        <begin position="173"/>
        <end position="191"/>
    </location>
</feature>
<accession>A0A2S6N1I7</accession>
<evidence type="ECO:0000256" key="1">
    <source>
        <dbReference type="SAM" id="Phobius"/>
    </source>
</evidence>